<keyword evidence="1" id="KW-1185">Reference proteome</keyword>
<accession>A0AC58TX32</accession>
<gene>
    <name evidence="2" type="primary">LOC107774364</name>
</gene>
<dbReference type="Proteomes" id="UP000790787">
    <property type="component" value="Chromosome 23"/>
</dbReference>
<sequence length="328" mass="36509">MEMKVEITHKDTIKPSSPTPLSQRDYKLSLIDQLTPGPYVPIVLFYDSTTKFCHDLLKKSLSKTLNYMYPLAGRIKDDFTIECNDKGVDFLEANVSNITLSNIVNDPKIGTLSQLLPCHPHARSKEPSDQVLLAVQVTKFPCGGISIGVCVWHLIADASTLVTLVKTWATMNQENGQESNVIGNGYIVNVTGIFPPRDLSNNPLLTMVPIPEELPFKISMKRFIFDNSKLAALIQSCPICPTRFEALGNEVGIAGCISWCKLPFDEADFGWGKPIWIANPMKFPCGFNLLDTVDGKGIEVWMGLPEEEMQLLEKNKDFLSYVSLSQHV</sequence>
<organism evidence="1 2">
    <name type="scientific">Nicotiana tabacum</name>
    <name type="common">Common tobacco</name>
    <dbReference type="NCBI Taxonomy" id="4097"/>
    <lineage>
        <taxon>Eukaryota</taxon>
        <taxon>Viridiplantae</taxon>
        <taxon>Streptophyta</taxon>
        <taxon>Embryophyta</taxon>
        <taxon>Tracheophyta</taxon>
        <taxon>Spermatophyta</taxon>
        <taxon>Magnoliopsida</taxon>
        <taxon>eudicotyledons</taxon>
        <taxon>Gunneridae</taxon>
        <taxon>Pentapetalae</taxon>
        <taxon>asterids</taxon>
        <taxon>lamiids</taxon>
        <taxon>Solanales</taxon>
        <taxon>Solanaceae</taxon>
        <taxon>Nicotianoideae</taxon>
        <taxon>Nicotianeae</taxon>
        <taxon>Nicotiana</taxon>
    </lineage>
</organism>
<name>A0AC58TX32_TOBAC</name>
<dbReference type="RefSeq" id="XP_075101797.1">
    <property type="nucleotide sequence ID" value="XM_075245696.1"/>
</dbReference>
<evidence type="ECO:0000313" key="1">
    <source>
        <dbReference type="Proteomes" id="UP000790787"/>
    </source>
</evidence>
<protein>
    <submittedName>
        <fullName evidence="2">Limonoid 21-O-acetyltransferse-like</fullName>
    </submittedName>
</protein>
<reference evidence="2" key="2">
    <citation type="submission" date="2025-08" db="UniProtKB">
        <authorList>
            <consortium name="RefSeq"/>
        </authorList>
    </citation>
    <scope>IDENTIFICATION</scope>
    <source>
        <tissue evidence="2">Leaf</tissue>
    </source>
</reference>
<reference evidence="1" key="1">
    <citation type="journal article" date="2014" name="Nat. Commun.">
        <title>The tobacco genome sequence and its comparison with those of tomato and potato.</title>
        <authorList>
            <person name="Sierro N."/>
            <person name="Battey J.N."/>
            <person name="Ouadi S."/>
            <person name="Bakaher N."/>
            <person name="Bovet L."/>
            <person name="Willig A."/>
            <person name="Goepfert S."/>
            <person name="Peitsch M.C."/>
            <person name="Ivanov N.V."/>
        </authorList>
    </citation>
    <scope>NUCLEOTIDE SEQUENCE [LARGE SCALE GENOMIC DNA]</scope>
</reference>
<evidence type="ECO:0000313" key="2">
    <source>
        <dbReference type="RefSeq" id="XP_075101797.1"/>
    </source>
</evidence>
<proteinExistence type="predicted"/>